<dbReference type="EMBL" id="CAJVQC010077718">
    <property type="protein sequence ID" value="CAG8815800.1"/>
    <property type="molecule type" value="Genomic_DNA"/>
</dbReference>
<organism evidence="1 2">
    <name type="scientific">Racocetra persica</name>
    <dbReference type="NCBI Taxonomy" id="160502"/>
    <lineage>
        <taxon>Eukaryota</taxon>
        <taxon>Fungi</taxon>
        <taxon>Fungi incertae sedis</taxon>
        <taxon>Mucoromycota</taxon>
        <taxon>Glomeromycotina</taxon>
        <taxon>Glomeromycetes</taxon>
        <taxon>Diversisporales</taxon>
        <taxon>Gigasporaceae</taxon>
        <taxon>Racocetra</taxon>
    </lineage>
</organism>
<accession>A0ACA9RX49</accession>
<dbReference type="Proteomes" id="UP000789920">
    <property type="component" value="Unassembled WGS sequence"/>
</dbReference>
<feature type="non-terminal residue" evidence="1">
    <location>
        <position position="1"/>
    </location>
</feature>
<keyword evidence="2" id="KW-1185">Reference proteome</keyword>
<comment type="caution">
    <text evidence="1">The sequence shown here is derived from an EMBL/GenBank/DDBJ whole genome shotgun (WGS) entry which is preliminary data.</text>
</comment>
<gene>
    <name evidence="1" type="ORF">RPERSI_LOCUS24313</name>
</gene>
<reference evidence="1" key="1">
    <citation type="submission" date="2021-06" db="EMBL/GenBank/DDBJ databases">
        <authorList>
            <person name="Kallberg Y."/>
            <person name="Tangrot J."/>
            <person name="Rosling A."/>
        </authorList>
    </citation>
    <scope>NUCLEOTIDE SEQUENCE</scope>
    <source>
        <strain evidence="1">MA461A</strain>
    </source>
</reference>
<sequence>SLLLFISYLLSEALSRELLKAIKTLFWLLSKRENAINKKLPIFISFNLLLI</sequence>
<evidence type="ECO:0000313" key="1">
    <source>
        <dbReference type="EMBL" id="CAG8815800.1"/>
    </source>
</evidence>
<protein>
    <submittedName>
        <fullName evidence="1">36412_t:CDS:1</fullName>
    </submittedName>
</protein>
<proteinExistence type="predicted"/>
<name>A0ACA9RX49_9GLOM</name>
<evidence type="ECO:0000313" key="2">
    <source>
        <dbReference type="Proteomes" id="UP000789920"/>
    </source>
</evidence>